<evidence type="ECO:0000259" key="1">
    <source>
        <dbReference type="Pfam" id="PF00117"/>
    </source>
</evidence>
<protein>
    <submittedName>
        <fullName evidence="2">Glutamine amidotransferase</fullName>
    </submittedName>
</protein>
<proteinExistence type="predicted"/>
<organism evidence="2 3">
    <name type="scientific">Vibrio olivae</name>
    <dbReference type="NCBI Taxonomy" id="1243002"/>
    <lineage>
        <taxon>Bacteria</taxon>
        <taxon>Pseudomonadati</taxon>
        <taxon>Pseudomonadota</taxon>
        <taxon>Gammaproteobacteria</taxon>
        <taxon>Vibrionales</taxon>
        <taxon>Vibrionaceae</taxon>
        <taxon>Vibrio</taxon>
    </lineage>
</organism>
<dbReference type="NCBIfam" id="NF006562">
    <property type="entry name" value="PRK09065.1"/>
    <property type="match status" value="1"/>
</dbReference>
<dbReference type="PANTHER" id="PTHR42695:SF5">
    <property type="entry name" value="GLUTAMINE AMIDOTRANSFERASE YLR126C-RELATED"/>
    <property type="match status" value="1"/>
</dbReference>
<sequence>MNALLIVNVGHAPASQLQRFGDFEQWAKTAIGPLEIPIQFHDGVAHPIPDQPFAGVIIMGSLSMVTEQAPWMQRLSQQIVELHDKQIPLLGICFGHQLIACALGGRADFNPQGLEIGTVDIQRRPESNDDPLFSTLPTRFKAQAVHFQSVLALPDGATCLASSEMDDHHAFRVGNTTWGVQFHPEFTTDIILDSLQNQKQHVAEAYQNLVAQVCGTPNAQQVLIHFAQRCVATHN</sequence>
<dbReference type="Gene3D" id="3.40.50.880">
    <property type="match status" value="1"/>
</dbReference>
<dbReference type="PROSITE" id="PS51273">
    <property type="entry name" value="GATASE_TYPE_1"/>
    <property type="match status" value="1"/>
</dbReference>
<dbReference type="RefSeq" id="WP_390189715.1">
    <property type="nucleotide sequence ID" value="NZ_JBHMEP010000001.1"/>
</dbReference>
<evidence type="ECO:0000313" key="3">
    <source>
        <dbReference type="Proteomes" id="UP001589645"/>
    </source>
</evidence>
<dbReference type="EMBL" id="JBHMEP010000001">
    <property type="protein sequence ID" value="MFB9134027.1"/>
    <property type="molecule type" value="Genomic_DNA"/>
</dbReference>
<name>A0ABV5HJ62_9VIBR</name>
<accession>A0ABV5HJ62</accession>
<feature type="domain" description="Glutamine amidotransferase" evidence="1">
    <location>
        <begin position="53"/>
        <end position="188"/>
    </location>
</feature>
<comment type="caution">
    <text evidence="2">The sequence shown here is derived from an EMBL/GenBank/DDBJ whole genome shotgun (WGS) entry which is preliminary data.</text>
</comment>
<dbReference type="InterPro" id="IPR044992">
    <property type="entry name" value="ChyE-like"/>
</dbReference>
<dbReference type="SUPFAM" id="SSF52317">
    <property type="entry name" value="Class I glutamine amidotransferase-like"/>
    <property type="match status" value="1"/>
</dbReference>
<dbReference type="CDD" id="cd01741">
    <property type="entry name" value="GATase1_1"/>
    <property type="match status" value="1"/>
</dbReference>
<dbReference type="Proteomes" id="UP001589645">
    <property type="component" value="Unassembled WGS sequence"/>
</dbReference>
<reference evidence="2 3" key="1">
    <citation type="submission" date="2024-09" db="EMBL/GenBank/DDBJ databases">
        <authorList>
            <person name="Sun Q."/>
            <person name="Mori K."/>
        </authorList>
    </citation>
    <scope>NUCLEOTIDE SEQUENCE [LARGE SCALE GENOMIC DNA]</scope>
    <source>
        <strain evidence="2 3">CECT 8064</strain>
    </source>
</reference>
<dbReference type="InterPro" id="IPR017926">
    <property type="entry name" value="GATASE"/>
</dbReference>
<dbReference type="InterPro" id="IPR029062">
    <property type="entry name" value="Class_I_gatase-like"/>
</dbReference>
<dbReference type="PANTHER" id="PTHR42695">
    <property type="entry name" value="GLUTAMINE AMIDOTRANSFERASE YLR126C-RELATED"/>
    <property type="match status" value="1"/>
</dbReference>
<keyword evidence="3" id="KW-1185">Reference proteome</keyword>
<dbReference type="Pfam" id="PF00117">
    <property type="entry name" value="GATase"/>
    <property type="match status" value="1"/>
</dbReference>
<keyword evidence="2" id="KW-0315">Glutamine amidotransferase</keyword>
<evidence type="ECO:0000313" key="2">
    <source>
        <dbReference type="EMBL" id="MFB9134027.1"/>
    </source>
</evidence>
<gene>
    <name evidence="2" type="ORF">ACFFUV_03480</name>
</gene>